<sequence length="58" mass="6334">MFWAYGAINNPPVSSIGRNARGNSPQEKENLQGDAVSPCFGYLLRLQLDQGLGNELLL</sequence>
<evidence type="ECO:0000313" key="1">
    <source>
        <dbReference type="EMBL" id="TVZ71721.1"/>
    </source>
</evidence>
<name>A0A542BQ99_SERFO</name>
<organism evidence="1">
    <name type="scientific">Serratia fonticola</name>
    <dbReference type="NCBI Taxonomy" id="47917"/>
    <lineage>
        <taxon>Bacteria</taxon>
        <taxon>Pseudomonadati</taxon>
        <taxon>Pseudomonadota</taxon>
        <taxon>Gammaproteobacteria</taxon>
        <taxon>Enterobacterales</taxon>
        <taxon>Yersiniaceae</taxon>
        <taxon>Serratia</taxon>
    </lineage>
</organism>
<accession>A0A542BQ99</accession>
<reference evidence="1" key="1">
    <citation type="submission" date="2019-06" db="EMBL/GenBank/DDBJ databases">
        <authorList>
            <person name="Deangelis K."/>
            <person name="Huntemann M."/>
            <person name="Clum A."/>
            <person name="Pillay M."/>
            <person name="Palaniappan K."/>
            <person name="Varghese N."/>
            <person name="Mikhailova N."/>
            <person name="Stamatis D."/>
            <person name="Reddy T."/>
            <person name="Daum C."/>
            <person name="Shapiro N."/>
            <person name="Ivanova N."/>
            <person name="Kyrpides N."/>
            <person name="Woyke T."/>
        </authorList>
    </citation>
    <scope>NUCLEOTIDE SEQUENCE [LARGE SCALE GENOMIC DNA]</scope>
    <source>
        <strain evidence="1">128R</strain>
    </source>
</reference>
<gene>
    <name evidence="1" type="ORF">FHU10_4362</name>
</gene>
<reference evidence="1" key="2">
    <citation type="submission" date="2019-08" db="EMBL/GenBank/DDBJ databases">
        <title>Investigation of anaerobic lignin degradation for improved lignocellulosic biofuels.</title>
        <authorList>
            <person name="Deangelis K.PhD."/>
        </authorList>
    </citation>
    <scope>NUCLEOTIDE SEQUENCE [LARGE SCALE GENOMIC DNA]</scope>
    <source>
        <strain evidence="1">128R</strain>
    </source>
</reference>
<dbReference type="EMBL" id="VISQ01000001">
    <property type="protein sequence ID" value="TVZ71721.1"/>
    <property type="molecule type" value="Genomic_DNA"/>
</dbReference>
<comment type="caution">
    <text evidence="1">The sequence shown here is derived from an EMBL/GenBank/DDBJ whole genome shotgun (WGS) entry which is preliminary data.</text>
</comment>
<proteinExistence type="predicted"/>
<protein>
    <submittedName>
        <fullName evidence="1">Uncharacterized protein</fullName>
    </submittedName>
</protein>
<dbReference type="AlphaFoldDB" id="A0A542BQ99"/>